<dbReference type="Proteomes" id="UP000250043">
    <property type="component" value="Unassembled WGS sequence"/>
</dbReference>
<dbReference type="GO" id="GO:0000781">
    <property type="term" value="C:chromosome, telomeric region"/>
    <property type="evidence" value="ECO:0007669"/>
    <property type="project" value="UniProtKB-SubCell"/>
</dbReference>
<reference evidence="2 3" key="1">
    <citation type="submission" date="2016-07" db="EMBL/GenBank/DDBJ databases">
        <title>Draft genome of the white-rot fungus Obba rivulosa 3A-2.</title>
        <authorList>
            <consortium name="DOE Joint Genome Institute"/>
            <person name="Miettinen O."/>
            <person name="Riley R."/>
            <person name="Acob R."/>
            <person name="Barry K."/>
            <person name="Cullen D."/>
            <person name="De Vries R."/>
            <person name="Hainaut M."/>
            <person name="Hatakka A."/>
            <person name="Henrissat B."/>
            <person name="Hilden K."/>
            <person name="Kuo R."/>
            <person name="Labutti K."/>
            <person name="Lipzen A."/>
            <person name="Makela M.R."/>
            <person name="Sandor L."/>
            <person name="Spatafora J.W."/>
            <person name="Grigoriev I.V."/>
            <person name="Hibbett D.S."/>
        </authorList>
    </citation>
    <scope>NUCLEOTIDE SEQUENCE [LARGE SCALE GENOMIC DNA]</scope>
    <source>
        <strain evidence="2 3">3A-2</strain>
    </source>
</reference>
<sequence length="117" mass="13358">MDVQACFDTIEQTKLIGILRDILSEDQYVIQRFGQVNCVGSRLRRKFAKKAWPDDDSPDFLTAAAQLSEALRHTIFVDQVVYSSSRKEDMIDLLEEHITENLVKARKSGRPLIVDCS</sequence>
<dbReference type="GO" id="GO:0003720">
    <property type="term" value="F:telomerase activity"/>
    <property type="evidence" value="ECO:0007669"/>
    <property type="project" value="InterPro"/>
</dbReference>
<dbReference type="GO" id="GO:0000333">
    <property type="term" value="C:telomerase catalytic core complex"/>
    <property type="evidence" value="ECO:0007669"/>
    <property type="project" value="TreeGrafter"/>
</dbReference>
<protein>
    <recommendedName>
        <fullName evidence="1">Telomerase reverse transcriptase</fullName>
        <ecNumber evidence="1">2.7.7.49</ecNumber>
    </recommendedName>
    <alternativeName>
        <fullName evidence="1">Telomerase catalytic subunit</fullName>
    </alternativeName>
</protein>
<name>A0A8E2DP47_9APHY</name>
<dbReference type="AlphaFoldDB" id="A0A8E2DP47"/>
<dbReference type="GO" id="GO:0007004">
    <property type="term" value="P:telomere maintenance via telomerase"/>
    <property type="evidence" value="ECO:0007669"/>
    <property type="project" value="TreeGrafter"/>
</dbReference>
<comment type="catalytic activity">
    <reaction evidence="1">
        <text>DNA(n) + a 2'-deoxyribonucleoside 5'-triphosphate = DNA(n+1) + diphosphate</text>
        <dbReference type="Rhea" id="RHEA:22508"/>
        <dbReference type="Rhea" id="RHEA-COMP:17339"/>
        <dbReference type="Rhea" id="RHEA-COMP:17340"/>
        <dbReference type="ChEBI" id="CHEBI:33019"/>
        <dbReference type="ChEBI" id="CHEBI:61560"/>
        <dbReference type="ChEBI" id="CHEBI:173112"/>
        <dbReference type="EC" id="2.7.7.49"/>
    </reaction>
</comment>
<comment type="function">
    <text evidence="1">Telomerase is a ribonucleoprotein enzyme essential for the replication of chromosome termini in most eukaryotes. It elongates telomeres. It is a reverse transcriptase that adds simple sequence repeats to chromosome ends by copying a template sequence within the RNA component of the enzyme.</text>
</comment>
<evidence type="ECO:0000256" key="1">
    <source>
        <dbReference type="RuleBase" id="RU365061"/>
    </source>
</evidence>
<dbReference type="EMBL" id="KV722360">
    <property type="protein sequence ID" value="OCH93028.1"/>
    <property type="molecule type" value="Genomic_DNA"/>
</dbReference>
<dbReference type="GO" id="GO:0070034">
    <property type="term" value="F:telomerase RNA binding"/>
    <property type="evidence" value="ECO:0007669"/>
    <property type="project" value="TreeGrafter"/>
</dbReference>
<keyword evidence="1" id="KW-0695">RNA-directed DNA polymerase</keyword>
<dbReference type="PANTHER" id="PTHR12066:SF0">
    <property type="entry name" value="TELOMERASE REVERSE TRANSCRIPTASE"/>
    <property type="match status" value="1"/>
</dbReference>
<keyword evidence="1" id="KW-0460">Magnesium</keyword>
<dbReference type="GO" id="GO:0046872">
    <property type="term" value="F:metal ion binding"/>
    <property type="evidence" value="ECO:0007669"/>
    <property type="project" value="UniProtKB-KW"/>
</dbReference>
<keyword evidence="3" id="KW-1185">Reference proteome</keyword>
<dbReference type="GO" id="GO:0042162">
    <property type="term" value="F:telomeric DNA binding"/>
    <property type="evidence" value="ECO:0007669"/>
    <property type="project" value="TreeGrafter"/>
</dbReference>
<keyword evidence="1" id="KW-0548">Nucleotidyltransferase</keyword>
<proteinExistence type="inferred from homology"/>
<dbReference type="OrthoDB" id="289721at2759"/>
<dbReference type="PANTHER" id="PTHR12066">
    <property type="entry name" value="TELOMERASE REVERSE TRANSCRIPTASE"/>
    <property type="match status" value="1"/>
</dbReference>
<evidence type="ECO:0000313" key="3">
    <source>
        <dbReference type="Proteomes" id="UP000250043"/>
    </source>
</evidence>
<dbReference type="InterPro" id="IPR003545">
    <property type="entry name" value="Telomerase_RT"/>
</dbReference>
<keyword evidence="1" id="KW-0539">Nucleus</keyword>
<keyword evidence="1" id="KW-0779">Telomere</keyword>
<keyword evidence="1" id="KW-0479">Metal-binding</keyword>
<gene>
    <name evidence="2" type="ORF">OBBRIDRAFT_378708</name>
</gene>
<accession>A0A8E2DP47</accession>
<evidence type="ECO:0000313" key="2">
    <source>
        <dbReference type="EMBL" id="OCH93028.1"/>
    </source>
</evidence>
<comment type="similarity">
    <text evidence="1">Belongs to the reverse transcriptase family. Telomerase subfamily.</text>
</comment>
<dbReference type="EC" id="2.7.7.49" evidence="1"/>
<comment type="subcellular location">
    <subcellularLocation>
        <location evidence="1">Nucleus</location>
    </subcellularLocation>
    <subcellularLocation>
        <location evidence="1">Chromosome</location>
        <location evidence="1">Telomere</location>
    </subcellularLocation>
</comment>
<organism evidence="2 3">
    <name type="scientific">Obba rivulosa</name>
    <dbReference type="NCBI Taxonomy" id="1052685"/>
    <lineage>
        <taxon>Eukaryota</taxon>
        <taxon>Fungi</taxon>
        <taxon>Dikarya</taxon>
        <taxon>Basidiomycota</taxon>
        <taxon>Agaricomycotina</taxon>
        <taxon>Agaricomycetes</taxon>
        <taxon>Polyporales</taxon>
        <taxon>Gelatoporiaceae</taxon>
        <taxon>Obba</taxon>
    </lineage>
</organism>
<keyword evidence="1" id="KW-0158">Chromosome</keyword>
<keyword evidence="1" id="KW-0808">Transferase</keyword>